<feature type="domain" description="PAS" evidence="14">
    <location>
        <begin position="123"/>
        <end position="193"/>
    </location>
</feature>
<keyword evidence="17" id="KW-1185">Reference proteome</keyword>
<evidence type="ECO:0000256" key="6">
    <source>
        <dbReference type="ARBA" id="ARBA00022777"/>
    </source>
</evidence>
<dbReference type="SMART" id="SM00388">
    <property type="entry name" value="HisKA"/>
    <property type="match status" value="1"/>
</dbReference>
<evidence type="ECO:0000256" key="5">
    <source>
        <dbReference type="ARBA" id="ARBA00022741"/>
    </source>
</evidence>
<evidence type="ECO:0000256" key="3">
    <source>
        <dbReference type="ARBA" id="ARBA00022553"/>
    </source>
</evidence>
<dbReference type="Gene3D" id="3.30.565.10">
    <property type="entry name" value="Histidine kinase-like ATPase, C-terminal domain"/>
    <property type="match status" value="1"/>
</dbReference>
<dbReference type="InterPro" id="IPR001789">
    <property type="entry name" value="Sig_transdc_resp-reg_receiver"/>
</dbReference>
<dbReference type="InterPro" id="IPR004358">
    <property type="entry name" value="Sig_transdc_His_kin-like_C"/>
</dbReference>
<evidence type="ECO:0000256" key="4">
    <source>
        <dbReference type="ARBA" id="ARBA00022679"/>
    </source>
</evidence>
<accession>A0A516GZS7</accession>
<feature type="domain" description="PAS" evidence="14">
    <location>
        <begin position="251"/>
        <end position="297"/>
    </location>
</feature>
<dbReference type="InterPro" id="IPR000014">
    <property type="entry name" value="PAS"/>
</dbReference>
<dbReference type="SUPFAM" id="SSF52172">
    <property type="entry name" value="CheY-like"/>
    <property type="match status" value="1"/>
</dbReference>
<dbReference type="OrthoDB" id="9795133at2"/>
<dbReference type="Pfam" id="PF00512">
    <property type="entry name" value="HisKA"/>
    <property type="match status" value="1"/>
</dbReference>
<dbReference type="InterPro" id="IPR011006">
    <property type="entry name" value="CheY-like_superfamily"/>
</dbReference>
<evidence type="ECO:0000256" key="2">
    <source>
        <dbReference type="ARBA" id="ARBA00012438"/>
    </source>
</evidence>
<dbReference type="SUPFAM" id="SSF55785">
    <property type="entry name" value="PYP-like sensor domain (PAS domain)"/>
    <property type="match status" value="3"/>
</dbReference>
<dbReference type="CDD" id="cd00082">
    <property type="entry name" value="HisKA"/>
    <property type="match status" value="1"/>
</dbReference>
<dbReference type="FunFam" id="3.30.450.20:FF:000060">
    <property type="entry name" value="Sensor protein FixL"/>
    <property type="match status" value="2"/>
</dbReference>
<dbReference type="NCBIfam" id="TIGR00229">
    <property type="entry name" value="sensory_box"/>
    <property type="match status" value="3"/>
</dbReference>
<proteinExistence type="predicted"/>
<dbReference type="InterPro" id="IPR036097">
    <property type="entry name" value="HisK_dim/P_sf"/>
</dbReference>
<keyword evidence="4" id="KW-0808">Transferase</keyword>
<keyword evidence="8" id="KW-0902">Two-component regulatory system</keyword>
<dbReference type="Pfam" id="PF13426">
    <property type="entry name" value="PAS_9"/>
    <property type="match status" value="1"/>
</dbReference>
<dbReference type="InterPro" id="IPR000700">
    <property type="entry name" value="PAS-assoc_C"/>
</dbReference>
<feature type="domain" description="PAC" evidence="15">
    <location>
        <begin position="326"/>
        <end position="378"/>
    </location>
</feature>
<dbReference type="Gene3D" id="3.30.450.20">
    <property type="entry name" value="PAS domain"/>
    <property type="match status" value="3"/>
</dbReference>
<dbReference type="SMART" id="SM00448">
    <property type="entry name" value="REC"/>
    <property type="match status" value="1"/>
</dbReference>
<evidence type="ECO:0000259" key="12">
    <source>
        <dbReference type="PROSITE" id="PS50109"/>
    </source>
</evidence>
<evidence type="ECO:0000256" key="10">
    <source>
        <dbReference type="ARBA" id="ARBA00070616"/>
    </source>
</evidence>
<keyword evidence="7" id="KW-0067">ATP-binding</keyword>
<dbReference type="PRINTS" id="PR00344">
    <property type="entry name" value="BCTRLSENSOR"/>
</dbReference>
<evidence type="ECO:0000259" key="13">
    <source>
        <dbReference type="PROSITE" id="PS50110"/>
    </source>
</evidence>
<dbReference type="Pfam" id="PF02518">
    <property type="entry name" value="HATPase_c"/>
    <property type="match status" value="1"/>
</dbReference>
<sequence length="753" mass="83171">MNDDLLQAVVDTAIDGLILIEADGRIALYNTACERLFGYSREEVLGCNVSMLMPEPDRSAHDGYIGRYRSTGEKRIIGIGREVMGRRKDGTVFPFELAVGEYSRDGRVMFVGVIHDLSKYRRSEGRLGKMVETAIDGMILIDARGIVKLFNPACEKLFGYGPDEVLGRNVSMLMPEPDRSAHDGYLHHHLSTGEKRIIGIGREVMGRRKDGTVFPFSLAVGSFEEDGAPIFVGVIHDLTQYRLSQQRRQESEARFRLLVDSITDYAIFLMDPDGIVLTWNTGAQNLTGYMPDEAIGKRRDQFYVAAAREGHQPGDALRIAAEKGRYVNEELRLRKDGSQFWASVVISALRDSDGDLHGFVNITRDMTERRQADELRDQLRQAQKMEALGQLTGGIAHDFNNLLAVIVGNLELLGDRVIDDDGKRMIDQALRNAERGAELTRRLLAFGRQQQLQPTRFDINDLINSMLDMLRRTLGSGVSIQPALELDVYMVEADPNQLENAILNIALNARDAMNGNGTLAIRTTVAHLSEPRAMSNRILPVGTYVMVSIRDTGCGMPSDVVARVFEPFFTTKEVGKGSGLGLSMVYGFITQSNGFIEIDTMPGAGTEFRLYLPALEGDRLAARKPEHDPNRRLVLCVDDNQDVRATMTALLGSLGFAVLPAATPADALQELRRGLPIDLLLTDIQMPGGMNGIELADEVLAKKPGLPVLFMSGSAGNDDLRHTRYFGVSEVLAKPVRKADLAEAVKRMLGETS</sequence>
<comment type="function">
    <text evidence="9">Putative oxygen sensor; modulates the activity of FixJ, a transcriptional activator of nitrogen fixation fixK gene. FixL probably acts as a kinase that phosphorylates FixJ.</text>
</comment>
<dbReference type="KEGG" id="fer:FNB15_06970"/>
<evidence type="ECO:0000313" key="16">
    <source>
        <dbReference type="EMBL" id="QDO97029.1"/>
    </source>
</evidence>
<dbReference type="SMART" id="SM00091">
    <property type="entry name" value="PAS"/>
    <property type="match status" value="3"/>
</dbReference>
<evidence type="ECO:0000259" key="14">
    <source>
        <dbReference type="PROSITE" id="PS50112"/>
    </source>
</evidence>
<keyword evidence="5" id="KW-0547">Nucleotide-binding</keyword>
<dbReference type="PROSITE" id="PS50113">
    <property type="entry name" value="PAC"/>
    <property type="match status" value="1"/>
</dbReference>
<dbReference type="GO" id="GO:0000155">
    <property type="term" value="F:phosphorelay sensor kinase activity"/>
    <property type="evidence" value="ECO:0007669"/>
    <property type="project" value="InterPro"/>
</dbReference>
<dbReference type="InterPro" id="IPR003594">
    <property type="entry name" value="HATPase_dom"/>
</dbReference>
<evidence type="ECO:0000313" key="17">
    <source>
        <dbReference type="Proteomes" id="UP000317496"/>
    </source>
</evidence>
<feature type="domain" description="Histidine kinase" evidence="12">
    <location>
        <begin position="394"/>
        <end position="616"/>
    </location>
</feature>
<dbReference type="Gene3D" id="1.10.287.130">
    <property type="match status" value="1"/>
</dbReference>
<keyword evidence="6" id="KW-0418">Kinase</keyword>
<dbReference type="Pfam" id="PF00072">
    <property type="entry name" value="Response_reg"/>
    <property type="match status" value="1"/>
</dbReference>
<feature type="modified residue" description="4-aspartylphosphate" evidence="11">
    <location>
        <position position="683"/>
    </location>
</feature>
<dbReference type="PROSITE" id="PS50109">
    <property type="entry name" value="HIS_KIN"/>
    <property type="match status" value="1"/>
</dbReference>
<dbReference type="PANTHER" id="PTHR43065:SF49">
    <property type="entry name" value="HISTIDINE KINASE"/>
    <property type="match status" value="1"/>
</dbReference>
<organism evidence="16 17">
    <name type="scientific">Ferrovibrio terrae</name>
    <dbReference type="NCBI Taxonomy" id="2594003"/>
    <lineage>
        <taxon>Bacteria</taxon>
        <taxon>Pseudomonadati</taxon>
        <taxon>Pseudomonadota</taxon>
        <taxon>Alphaproteobacteria</taxon>
        <taxon>Rhodospirillales</taxon>
        <taxon>Rhodospirillaceae</taxon>
        <taxon>Ferrovibrio</taxon>
    </lineage>
</organism>
<dbReference type="InterPro" id="IPR005467">
    <property type="entry name" value="His_kinase_dom"/>
</dbReference>
<dbReference type="PROSITE" id="PS50112">
    <property type="entry name" value="PAS"/>
    <property type="match status" value="3"/>
</dbReference>
<dbReference type="SMART" id="SM00387">
    <property type="entry name" value="HATPase_c"/>
    <property type="match status" value="1"/>
</dbReference>
<evidence type="ECO:0000259" key="15">
    <source>
        <dbReference type="PROSITE" id="PS50113"/>
    </source>
</evidence>
<dbReference type="PROSITE" id="PS50110">
    <property type="entry name" value="RESPONSE_REGULATORY"/>
    <property type="match status" value="1"/>
</dbReference>
<comment type="catalytic activity">
    <reaction evidence="1">
        <text>ATP + protein L-histidine = ADP + protein N-phospho-L-histidine.</text>
        <dbReference type="EC" id="2.7.13.3"/>
    </reaction>
</comment>
<evidence type="ECO:0000256" key="9">
    <source>
        <dbReference type="ARBA" id="ARBA00059827"/>
    </source>
</evidence>
<dbReference type="Pfam" id="PF00989">
    <property type="entry name" value="PAS"/>
    <property type="match status" value="2"/>
</dbReference>
<reference evidence="16 17" key="1">
    <citation type="submission" date="2019-07" db="EMBL/GenBank/DDBJ databases">
        <title>Genome sequencing for Ferrovibrio sp. K5.</title>
        <authorList>
            <person name="Park S.-J."/>
        </authorList>
    </citation>
    <scope>NUCLEOTIDE SEQUENCE [LARGE SCALE GENOMIC DNA]</scope>
    <source>
        <strain evidence="16 17">K5</strain>
    </source>
</reference>
<dbReference type="EC" id="2.7.13.3" evidence="2"/>
<name>A0A516GZS7_9PROT</name>
<evidence type="ECO:0000256" key="1">
    <source>
        <dbReference type="ARBA" id="ARBA00000085"/>
    </source>
</evidence>
<dbReference type="Proteomes" id="UP000317496">
    <property type="component" value="Chromosome"/>
</dbReference>
<evidence type="ECO:0000256" key="8">
    <source>
        <dbReference type="ARBA" id="ARBA00023012"/>
    </source>
</evidence>
<dbReference type="GO" id="GO:0005524">
    <property type="term" value="F:ATP binding"/>
    <property type="evidence" value="ECO:0007669"/>
    <property type="project" value="UniProtKB-KW"/>
</dbReference>
<dbReference type="SUPFAM" id="SSF47384">
    <property type="entry name" value="Homodimeric domain of signal transducing histidine kinase"/>
    <property type="match status" value="1"/>
</dbReference>
<dbReference type="InterPro" id="IPR001610">
    <property type="entry name" value="PAC"/>
</dbReference>
<feature type="domain" description="PAS" evidence="14">
    <location>
        <begin position="2"/>
        <end position="55"/>
    </location>
</feature>
<dbReference type="InterPro" id="IPR036890">
    <property type="entry name" value="HATPase_C_sf"/>
</dbReference>
<dbReference type="CDD" id="cd00130">
    <property type="entry name" value="PAS"/>
    <property type="match status" value="3"/>
</dbReference>
<gene>
    <name evidence="16" type="ORF">FNB15_06970</name>
</gene>
<dbReference type="AlphaFoldDB" id="A0A516GZS7"/>
<feature type="domain" description="Response regulatory" evidence="13">
    <location>
        <begin position="633"/>
        <end position="749"/>
    </location>
</feature>
<dbReference type="RefSeq" id="WP_144068010.1">
    <property type="nucleotide sequence ID" value="NZ_CP041636.1"/>
</dbReference>
<dbReference type="InterPro" id="IPR035965">
    <property type="entry name" value="PAS-like_dom_sf"/>
</dbReference>
<dbReference type="GO" id="GO:0006355">
    <property type="term" value="P:regulation of DNA-templated transcription"/>
    <property type="evidence" value="ECO:0007669"/>
    <property type="project" value="InterPro"/>
</dbReference>
<evidence type="ECO:0000256" key="11">
    <source>
        <dbReference type="PROSITE-ProRule" id="PRU00169"/>
    </source>
</evidence>
<keyword evidence="3 11" id="KW-0597">Phosphoprotein</keyword>
<evidence type="ECO:0000256" key="7">
    <source>
        <dbReference type="ARBA" id="ARBA00022840"/>
    </source>
</evidence>
<dbReference type="PANTHER" id="PTHR43065">
    <property type="entry name" value="SENSOR HISTIDINE KINASE"/>
    <property type="match status" value="1"/>
</dbReference>
<protein>
    <recommendedName>
        <fullName evidence="10">Sensor protein FixL</fullName>
        <ecNumber evidence="2">2.7.13.3</ecNumber>
    </recommendedName>
</protein>
<dbReference type="EMBL" id="CP041636">
    <property type="protein sequence ID" value="QDO97029.1"/>
    <property type="molecule type" value="Genomic_DNA"/>
</dbReference>
<dbReference type="SUPFAM" id="SSF55874">
    <property type="entry name" value="ATPase domain of HSP90 chaperone/DNA topoisomerase II/histidine kinase"/>
    <property type="match status" value="1"/>
</dbReference>
<dbReference type="Gene3D" id="3.40.50.2300">
    <property type="match status" value="1"/>
</dbReference>
<dbReference type="InterPro" id="IPR013767">
    <property type="entry name" value="PAS_fold"/>
</dbReference>
<dbReference type="InterPro" id="IPR003661">
    <property type="entry name" value="HisK_dim/P_dom"/>
</dbReference>
<dbReference type="SMART" id="SM00086">
    <property type="entry name" value="PAC"/>
    <property type="match status" value="3"/>
</dbReference>